<reference evidence="2" key="1">
    <citation type="submission" date="2014-09" db="EMBL/GenBank/DDBJ databases">
        <authorList>
            <person name="Mudge J."/>
            <person name="Ramaraj T."/>
            <person name="Lindquist I.E."/>
            <person name="Bharti A.K."/>
            <person name="Sundararajan A."/>
            <person name="Cameron C.T."/>
            <person name="Woodward J.E."/>
            <person name="May G.D."/>
            <person name="Brubaker C."/>
            <person name="Broadhvest J."/>
            <person name="Wilkins T.A."/>
        </authorList>
    </citation>
    <scope>NUCLEOTIDE SEQUENCE</scope>
    <source>
        <strain evidence="2">cv. AKA8401</strain>
    </source>
</reference>
<dbReference type="Proteomes" id="UP000032142">
    <property type="component" value="Unassembled WGS sequence"/>
</dbReference>
<gene>
    <name evidence="1" type="ORF">F383_37296</name>
</gene>
<proteinExistence type="predicted"/>
<accession>A0A0B0NHI1</accession>
<protein>
    <submittedName>
        <fullName evidence="1">Uncharacterized protein</fullName>
    </submittedName>
</protein>
<name>A0A0B0NHI1_GOSAR</name>
<sequence>MLMICLLFSYELTKRKAYSPFFPMFSSVSRLARVGVHRRYYHTVKLSLLV</sequence>
<evidence type="ECO:0000313" key="2">
    <source>
        <dbReference type="Proteomes" id="UP000032142"/>
    </source>
</evidence>
<organism evidence="1 2">
    <name type="scientific">Gossypium arboreum</name>
    <name type="common">Tree cotton</name>
    <name type="synonym">Gossypium nanking</name>
    <dbReference type="NCBI Taxonomy" id="29729"/>
    <lineage>
        <taxon>Eukaryota</taxon>
        <taxon>Viridiplantae</taxon>
        <taxon>Streptophyta</taxon>
        <taxon>Embryophyta</taxon>
        <taxon>Tracheophyta</taxon>
        <taxon>Spermatophyta</taxon>
        <taxon>Magnoliopsida</taxon>
        <taxon>eudicotyledons</taxon>
        <taxon>Gunneridae</taxon>
        <taxon>Pentapetalae</taxon>
        <taxon>rosids</taxon>
        <taxon>malvids</taxon>
        <taxon>Malvales</taxon>
        <taxon>Malvaceae</taxon>
        <taxon>Malvoideae</taxon>
        <taxon>Gossypium</taxon>
    </lineage>
</organism>
<evidence type="ECO:0000313" key="1">
    <source>
        <dbReference type="EMBL" id="KHG10536.1"/>
    </source>
</evidence>
<keyword evidence="2" id="KW-1185">Reference proteome</keyword>
<dbReference type="AlphaFoldDB" id="A0A0B0NHI1"/>
<dbReference type="EMBL" id="KN394112">
    <property type="protein sequence ID" value="KHG10536.1"/>
    <property type="molecule type" value="Genomic_DNA"/>
</dbReference>